<keyword evidence="1" id="KW-0812">Transmembrane</keyword>
<evidence type="ECO:0000313" key="2">
    <source>
        <dbReference type="EMBL" id="SUZ67298.1"/>
    </source>
</evidence>
<dbReference type="EMBL" id="UINC01001007">
    <property type="protein sequence ID" value="SUZ67298.1"/>
    <property type="molecule type" value="Genomic_DNA"/>
</dbReference>
<dbReference type="AlphaFoldDB" id="A0A381PLH6"/>
<gene>
    <name evidence="2" type="ORF">METZ01_LOCUS20152</name>
</gene>
<keyword evidence="1" id="KW-1133">Transmembrane helix</keyword>
<evidence type="ECO:0000256" key="1">
    <source>
        <dbReference type="SAM" id="Phobius"/>
    </source>
</evidence>
<dbReference type="GO" id="GO:0016020">
    <property type="term" value="C:membrane"/>
    <property type="evidence" value="ECO:0007669"/>
    <property type="project" value="InterPro"/>
</dbReference>
<keyword evidence="1" id="KW-0472">Membrane</keyword>
<sequence>MSSSGSLLQVLAAMLRLYSLMLVVYALLSWVMHEEHYPPAVRWLQSMVEPVLTRIRRVIPPIGGIDVSVIAALLIIEMIRSFLLY</sequence>
<protein>
    <recommendedName>
        <fullName evidence="3">YggT family protein</fullName>
    </recommendedName>
</protein>
<dbReference type="PANTHER" id="PTHR33219:SF14">
    <property type="entry name" value="PROTEIN COFACTOR ASSEMBLY OF COMPLEX C SUBUNIT B CCB3, CHLOROPLASTIC-RELATED"/>
    <property type="match status" value="1"/>
</dbReference>
<organism evidence="2">
    <name type="scientific">marine metagenome</name>
    <dbReference type="NCBI Taxonomy" id="408172"/>
    <lineage>
        <taxon>unclassified sequences</taxon>
        <taxon>metagenomes</taxon>
        <taxon>ecological metagenomes</taxon>
    </lineage>
</organism>
<reference evidence="2" key="1">
    <citation type="submission" date="2018-05" db="EMBL/GenBank/DDBJ databases">
        <authorList>
            <person name="Lanie J.A."/>
            <person name="Ng W.-L."/>
            <person name="Kazmierczak K.M."/>
            <person name="Andrzejewski T.M."/>
            <person name="Davidsen T.M."/>
            <person name="Wayne K.J."/>
            <person name="Tettelin H."/>
            <person name="Glass J.I."/>
            <person name="Rusch D."/>
            <person name="Podicherti R."/>
            <person name="Tsui H.-C.T."/>
            <person name="Winkler M.E."/>
        </authorList>
    </citation>
    <scope>NUCLEOTIDE SEQUENCE</scope>
</reference>
<proteinExistence type="predicted"/>
<name>A0A381PLH6_9ZZZZ</name>
<feature type="transmembrane region" description="Helical" evidence="1">
    <location>
        <begin position="58"/>
        <end position="76"/>
    </location>
</feature>
<accession>A0A381PLH6</accession>
<feature type="transmembrane region" description="Helical" evidence="1">
    <location>
        <begin position="7"/>
        <end position="28"/>
    </location>
</feature>
<dbReference type="PANTHER" id="PTHR33219">
    <property type="entry name" value="YLMG HOMOLOG PROTEIN 2, CHLOROPLASTIC"/>
    <property type="match status" value="1"/>
</dbReference>
<dbReference type="Pfam" id="PF02325">
    <property type="entry name" value="CCB3_YggT"/>
    <property type="match status" value="1"/>
</dbReference>
<evidence type="ECO:0008006" key="3">
    <source>
        <dbReference type="Google" id="ProtNLM"/>
    </source>
</evidence>
<dbReference type="InterPro" id="IPR003425">
    <property type="entry name" value="CCB3/YggT"/>
</dbReference>